<dbReference type="Pfam" id="PF10502">
    <property type="entry name" value="Peptidase_S26"/>
    <property type="match status" value="1"/>
</dbReference>
<evidence type="ECO:0000256" key="3">
    <source>
        <dbReference type="ARBA" id="ARBA00009370"/>
    </source>
</evidence>
<dbReference type="GO" id="GO:0005886">
    <property type="term" value="C:plasma membrane"/>
    <property type="evidence" value="ECO:0007669"/>
    <property type="project" value="UniProtKB-SubCell"/>
</dbReference>
<evidence type="ECO:0000256" key="2">
    <source>
        <dbReference type="ARBA" id="ARBA00004401"/>
    </source>
</evidence>
<feature type="domain" description="Peptidase S26" evidence="8">
    <location>
        <begin position="25"/>
        <end position="241"/>
    </location>
</feature>
<keyword evidence="5 7" id="KW-0378">Hydrolase</keyword>
<evidence type="ECO:0000256" key="5">
    <source>
        <dbReference type="ARBA" id="ARBA00022801"/>
    </source>
</evidence>
<gene>
    <name evidence="9" type="ORF">FB381_0966</name>
</gene>
<evidence type="ECO:0000259" key="8">
    <source>
        <dbReference type="Pfam" id="PF10502"/>
    </source>
</evidence>
<evidence type="ECO:0000256" key="7">
    <source>
        <dbReference type="RuleBase" id="RU362042"/>
    </source>
</evidence>
<comment type="catalytic activity">
    <reaction evidence="1 7">
        <text>Cleavage of hydrophobic, N-terminal signal or leader sequences from secreted and periplasmic proteins.</text>
        <dbReference type="EC" id="3.4.21.89"/>
    </reaction>
</comment>
<dbReference type="OrthoDB" id="9815782at2"/>
<evidence type="ECO:0000313" key="10">
    <source>
        <dbReference type="Proteomes" id="UP000320209"/>
    </source>
</evidence>
<sequence>MGAMNEEPAAGSGQGSRGFLRSLGEIVIIAVTAVLLAIFIKTFLVQAFYIPSGSMEPGLAINDRVLVEKPSYWLGGSPERGDVVVFADPGDWIFANQIPPSPSGFRAALSKIGLYPSGDHLVKRVIGVGGDTVECCDSGRILVNGTALDETSFIAPTDHCDGPMTQDNGAYLAGGCKGWKAVVPKGRLFVMGDNRANSADSSFHLCSPKRQRSTDPAIKETCSSAYVPVSDVVGRVAAVFWPTDRFGLEHRPATFDNVD</sequence>
<keyword evidence="7" id="KW-0472">Membrane</keyword>
<comment type="caution">
    <text evidence="9">The sequence shown here is derived from an EMBL/GenBank/DDBJ whole genome shotgun (WGS) entry which is preliminary data.</text>
</comment>
<dbReference type="SUPFAM" id="SSF51306">
    <property type="entry name" value="LexA/Signal peptidase"/>
    <property type="match status" value="1"/>
</dbReference>
<keyword evidence="7" id="KW-0645">Protease</keyword>
<organism evidence="9 10">
    <name type="scientific">Nocardioides albertanoniae</name>
    <dbReference type="NCBI Taxonomy" id="1175486"/>
    <lineage>
        <taxon>Bacteria</taxon>
        <taxon>Bacillati</taxon>
        <taxon>Actinomycetota</taxon>
        <taxon>Actinomycetes</taxon>
        <taxon>Propionibacteriales</taxon>
        <taxon>Nocardioidaceae</taxon>
        <taxon>Nocardioides</taxon>
    </lineage>
</organism>
<dbReference type="EMBL" id="VFOV01000001">
    <property type="protein sequence ID" value="TQL67094.1"/>
    <property type="molecule type" value="Genomic_DNA"/>
</dbReference>
<dbReference type="RefSeq" id="WP_141779234.1">
    <property type="nucleotide sequence ID" value="NZ_VFOV01000001.1"/>
</dbReference>
<dbReference type="GO" id="GO:0009003">
    <property type="term" value="F:signal peptidase activity"/>
    <property type="evidence" value="ECO:0007669"/>
    <property type="project" value="UniProtKB-EC"/>
</dbReference>
<comment type="similarity">
    <text evidence="3 7">Belongs to the peptidase S26 family.</text>
</comment>
<dbReference type="NCBIfam" id="TIGR02227">
    <property type="entry name" value="sigpep_I_bact"/>
    <property type="match status" value="1"/>
</dbReference>
<keyword evidence="7" id="KW-1133">Transmembrane helix</keyword>
<dbReference type="PRINTS" id="PR00727">
    <property type="entry name" value="LEADERPTASE"/>
</dbReference>
<evidence type="ECO:0000256" key="4">
    <source>
        <dbReference type="ARBA" id="ARBA00013208"/>
    </source>
</evidence>
<feature type="transmembrane region" description="Helical" evidence="7">
    <location>
        <begin position="26"/>
        <end position="49"/>
    </location>
</feature>
<dbReference type="InterPro" id="IPR036286">
    <property type="entry name" value="LexA/Signal_pep-like_sf"/>
</dbReference>
<dbReference type="PROSITE" id="PS00761">
    <property type="entry name" value="SPASE_I_3"/>
    <property type="match status" value="1"/>
</dbReference>
<dbReference type="Gene3D" id="2.10.109.10">
    <property type="entry name" value="Umud Fragment, subunit A"/>
    <property type="match status" value="1"/>
</dbReference>
<feature type="active site" evidence="6">
    <location>
        <position position="54"/>
    </location>
</feature>
<protein>
    <recommendedName>
        <fullName evidence="4 7">Signal peptidase I</fullName>
        <ecNumber evidence="4 7">3.4.21.89</ecNumber>
    </recommendedName>
</protein>
<evidence type="ECO:0000256" key="6">
    <source>
        <dbReference type="PIRSR" id="PIRSR600223-1"/>
    </source>
</evidence>
<proteinExistence type="inferred from homology"/>
<dbReference type="Proteomes" id="UP000320209">
    <property type="component" value="Unassembled WGS sequence"/>
</dbReference>
<evidence type="ECO:0000313" key="9">
    <source>
        <dbReference type="EMBL" id="TQL67094.1"/>
    </source>
</evidence>
<keyword evidence="7" id="KW-0812">Transmembrane</keyword>
<dbReference type="AlphaFoldDB" id="A0A543A3F7"/>
<accession>A0A543A3F7</accession>
<dbReference type="EC" id="3.4.21.89" evidence="4 7"/>
<dbReference type="GO" id="GO:0004252">
    <property type="term" value="F:serine-type endopeptidase activity"/>
    <property type="evidence" value="ECO:0007669"/>
    <property type="project" value="InterPro"/>
</dbReference>
<evidence type="ECO:0000256" key="1">
    <source>
        <dbReference type="ARBA" id="ARBA00000677"/>
    </source>
</evidence>
<name>A0A543A3F7_9ACTN</name>
<dbReference type="GO" id="GO:0006465">
    <property type="term" value="P:signal peptide processing"/>
    <property type="evidence" value="ECO:0007669"/>
    <property type="project" value="InterPro"/>
</dbReference>
<dbReference type="CDD" id="cd06530">
    <property type="entry name" value="S26_SPase_I"/>
    <property type="match status" value="1"/>
</dbReference>
<comment type="subcellular location">
    <subcellularLocation>
        <location evidence="2">Cell membrane</location>
        <topology evidence="2">Single-pass type II membrane protein</topology>
    </subcellularLocation>
    <subcellularLocation>
        <location evidence="7">Membrane</location>
        <topology evidence="7">Single-pass type II membrane protein</topology>
    </subcellularLocation>
</comment>
<reference evidence="9 10" key="1">
    <citation type="submission" date="2019-06" db="EMBL/GenBank/DDBJ databases">
        <title>Sequencing the genomes of 1000 actinobacteria strains.</title>
        <authorList>
            <person name="Klenk H.-P."/>
        </authorList>
    </citation>
    <scope>NUCLEOTIDE SEQUENCE [LARGE SCALE GENOMIC DNA]</scope>
    <source>
        <strain evidence="9 10">DSM 25218</strain>
    </source>
</reference>
<feature type="active site" evidence="6">
    <location>
        <position position="123"/>
    </location>
</feature>
<dbReference type="PANTHER" id="PTHR43390:SF1">
    <property type="entry name" value="CHLOROPLAST PROCESSING PEPTIDASE"/>
    <property type="match status" value="1"/>
</dbReference>
<dbReference type="InterPro" id="IPR019758">
    <property type="entry name" value="Pept_S26A_signal_pept_1_CS"/>
</dbReference>
<dbReference type="InterPro" id="IPR000223">
    <property type="entry name" value="Pept_S26A_signal_pept_1"/>
</dbReference>
<dbReference type="InterPro" id="IPR019533">
    <property type="entry name" value="Peptidase_S26"/>
</dbReference>
<dbReference type="PANTHER" id="PTHR43390">
    <property type="entry name" value="SIGNAL PEPTIDASE I"/>
    <property type="match status" value="1"/>
</dbReference>
<keyword evidence="10" id="KW-1185">Reference proteome</keyword>